<gene>
    <name evidence="1" type="ORF">KCX74_00915</name>
</gene>
<dbReference type="EMBL" id="JAGSOT010000002">
    <property type="protein sequence ID" value="MBR7794599.1"/>
    <property type="molecule type" value="Genomic_DNA"/>
</dbReference>
<comment type="caution">
    <text evidence="1">The sequence shown here is derived from an EMBL/GenBank/DDBJ whole genome shotgun (WGS) entry which is preliminary data.</text>
</comment>
<protein>
    <submittedName>
        <fullName evidence="1">Uncharacterized protein</fullName>
    </submittedName>
</protein>
<dbReference type="Proteomes" id="UP000675284">
    <property type="component" value="Unassembled WGS sequence"/>
</dbReference>
<name>A0A941I7K0_9BACI</name>
<dbReference type="AlphaFoldDB" id="A0A941I7K0"/>
<sequence>MTSYKDPLELYMGLLDCLNEKLGITKNEVYYFLIEARSVHVNTPLQLLNY</sequence>
<evidence type="ECO:0000313" key="1">
    <source>
        <dbReference type="EMBL" id="MBR7794599.1"/>
    </source>
</evidence>
<organism evidence="1 2">
    <name type="scientific">Virgibacillus salarius</name>
    <dbReference type="NCBI Taxonomy" id="447199"/>
    <lineage>
        <taxon>Bacteria</taxon>
        <taxon>Bacillati</taxon>
        <taxon>Bacillota</taxon>
        <taxon>Bacilli</taxon>
        <taxon>Bacillales</taxon>
        <taxon>Bacillaceae</taxon>
        <taxon>Virgibacillus</taxon>
    </lineage>
</organism>
<evidence type="ECO:0000313" key="2">
    <source>
        <dbReference type="Proteomes" id="UP000675284"/>
    </source>
</evidence>
<keyword evidence="2" id="KW-1185">Reference proteome</keyword>
<proteinExistence type="predicted"/>
<accession>A0A941I7K0</accession>
<reference evidence="1" key="1">
    <citation type="submission" date="2021-04" db="EMBL/GenBank/DDBJ databases">
        <title>Isolation and polyphasic classification of algal microorganism.</title>
        <authorList>
            <person name="Wang S."/>
        </authorList>
    </citation>
    <scope>NUCLEOTIDE SEQUENCE</scope>
    <source>
        <strain evidence="1">720a</strain>
    </source>
</reference>